<name>A0A2A2F5L8_9GAMM</name>
<dbReference type="OrthoDB" id="9810648at2"/>
<evidence type="ECO:0000256" key="3">
    <source>
        <dbReference type="ARBA" id="ARBA00022457"/>
    </source>
</evidence>
<evidence type="ECO:0000256" key="6">
    <source>
        <dbReference type="ARBA" id="ARBA00022763"/>
    </source>
</evidence>
<keyword evidence="6" id="KW-0227">DNA damage</keyword>
<sequence>MNTSPSTPNTGPERVKTVHVAVAAVSRHEGGREQVLVAQRHTHQHQGGLLEFPGGKVEPGESAAAALVRELDEEVGLRVPETGLSFELRVTHDYGDRRVQLDLYRVTGFSGEPQGREDQPLMWLDVDALDPDTFPAANRRMIQVLRLPARTLITGADVTPDGLAGRLEGWSGSQCLLRCPELDDAAYQVLASACGPAARSAGCPLLLHGAPERLKRVPDTEGLHLPWREAARLTERPISSGYRLGVSCHDRASLEHAQRLGADYAFLSPVRPTASHPERSPLGWDGFEALVAELDLPVYALGGVGGDEVMESRRHGGCGVAGIGFWWH</sequence>
<dbReference type="NCBIfam" id="NF006530">
    <property type="entry name" value="PRK08999.1"/>
    <property type="match status" value="1"/>
</dbReference>
<keyword evidence="19" id="KW-1185">Reference proteome</keyword>
<dbReference type="PROSITE" id="PS51462">
    <property type="entry name" value="NUDIX"/>
    <property type="match status" value="1"/>
</dbReference>
<dbReference type="PANTHER" id="PTHR47707">
    <property type="entry name" value="8-OXO-DGTP DIPHOSPHATASE"/>
    <property type="match status" value="1"/>
</dbReference>
<keyword evidence="4" id="KW-0235">DNA replication</keyword>
<evidence type="ECO:0000313" key="19">
    <source>
        <dbReference type="Proteomes" id="UP000218896"/>
    </source>
</evidence>
<dbReference type="PROSITE" id="PS00893">
    <property type="entry name" value="NUDIX_BOX"/>
    <property type="match status" value="1"/>
</dbReference>
<dbReference type="GO" id="GO:0044716">
    <property type="term" value="F:8-oxo-GDP phosphatase activity"/>
    <property type="evidence" value="ECO:0007669"/>
    <property type="project" value="TreeGrafter"/>
</dbReference>
<keyword evidence="5" id="KW-0479">Metal-binding</keyword>
<dbReference type="RefSeq" id="WP_095617998.1">
    <property type="nucleotide sequence ID" value="NZ_NSKD01000005.1"/>
</dbReference>
<evidence type="ECO:0000256" key="1">
    <source>
        <dbReference type="ARBA" id="ARBA00001946"/>
    </source>
</evidence>
<accession>A0A2A2F5L8</accession>
<dbReference type="AlphaFoldDB" id="A0A2A2F5L8"/>
<protein>
    <recommendedName>
        <fullName evidence="13">8-oxo-dGTP diphosphatase</fullName>
        <ecNumber evidence="12">3.6.1.55</ecNumber>
    </recommendedName>
    <alternativeName>
        <fullName evidence="16">7,8-dihydro-8-oxoguanine-triphosphatase</fullName>
    </alternativeName>
    <alternativeName>
        <fullName evidence="15">Mutator protein MutT</fullName>
    </alternativeName>
    <alternativeName>
        <fullName evidence="14">dGTP pyrophosphohydrolase</fullName>
    </alternativeName>
</protein>
<dbReference type="PRINTS" id="PR00502">
    <property type="entry name" value="NUDIXFAMILY"/>
</dbReference>
<dbReference type="PANTHER" id="PTHR47707:SF1">
    <property type="entry name" value="NUDIX HYDROLASE FAMILY PROTEIN"/>
    <property type="match status" value="1"/>
</dbReference>
<dbReference type="GO" id="GO:0044715">
    <property type="term" value="F:8-oxo-dGDP phosphatase activity"/>
    <property type="evidence" value="ECO:0007669"/>
    <property type="project" value="TreeGrafter"/>
</dbReference>
<evidence type="ECO:0000256" key="2">
    <source>
        <dbReference type="ARBA" id="ARBA00005582"/>
    </source>
</evidence>
<dbReference type="InterPro" id="IPR047127">
    <property type="entry name" value="MutT-like"/>
</dbReference>
<proteinExistence type="inferred from homology"/>
<evidence type="ECO:0000256" key="5">
    <source>
        <dbReference type="ARBA" id="ARBA00022723"/>
    </source>
</evidence>
<organism evidence="18 19">
    <name type="scientific">Halovibrio salipaludis</name>
    <dbReference type="NCBI Taxonomy" id="2032626"/>
    <lineage>
        <taxon>Bacteria</taxon>
        <taxon>Pseudomonadati</taxon>
        <taxon>Pseudomonadota</taxon>
        <taxon>Gammaproteobacteria</taxon>
        <taxon>Oceanospirillales</taxon>
        <taxon>Halomonadaceae</taxon>
        <taxon>Halovibrio</taxon>
    </lineage>
</organism>
<dbReference type="Pfam" id="PF14815">
    <property type="entry name" value="NUDIX_4"/>
    <property type="match status" value="1"/>
</dbReference>
<comment type="cofactor">
    <cofactor evidence="1">
        <name>Mg(2+)</name>
        <dbReference type="ChEBI" id="CHEBI:18420"/>
    </cofactor>
</comment>
<evidence type="ECO:0000256" key="16">
    <source>
        <dbReference type="ARBA" id="ARBA00042798"/>
    </source>
</evidence>
<keyword evidence="8" id="KW-0460">Magnesium</keyword>
<dbReference type="InterPro" id="IPR000086">
    <property type="entry name" value="NUDIX_hydrolase_dom"/>
</dbReference>
<dbReference type="GO" id="GO:0008413">
    <property type="term" value="F:8-oxo-7,8-dihydroguanosine triphosphate pyrophosphatase activity"/>
    <property type="evidence" value="ECO:0007669"/>
    <property type="project" value="TreeGrafter"/>
</dbReference>
<dbReference type="InterPro" id="IPR036206">
    <property type="entry name" value="ThiamineP_synth_sf"/>
</dbReference>
<evidence type="ECO:0000256" key="15">
    <source>
        <dbReference type="ARBA" id="ARBA00041979"/>
    </source>
</evidence>
<evidence type="ECO:0000313" key="18">
    <source>
        <dbReference type="EMBL" id="PAU79929.1"/>
    </source>
</evidence>
<dbReference type="Gene3D" id="3.20.20.70">
    <property type="entry name" value="Aldolase class I"/>
    <property type="match status" value="1"/>
</dbReference>
<dbReference type="Pfam" id="PF02581">
    <property type="entry name" value="TMP-TENI"/>
    <property type="match status" value="1"/>
</dbReference>
<dbReference type="GO" id="GO:0009228">
    <property type="term" value="P:thiamine biosynthetic process"/>
    <property type="evidence" value="ECO:0007669"/>
    <property type="project" value="UniProtKB-KW"/>
</dbReference>
<evidence type="ECO:0000259" key="17">
    <source>
        <dbReference type="PROSITE" id="PS51462"/>
    </source>
</evidence>
<feature type="domain" description="Nudix hydrolase" evidence="17">
    <location>
        <begin position="17"/>
        <end position="149"/>
    </location>
</feature>
<evidence type="ECO:0000256" key="11">
    <source>
        <dbReference type="ARBA" id="ARBA00036904"/>
    </source>
</evidence>
<evidence type="ECO:0000256" key="13">
    <source>
        <dbReference type="ARBA" id="ARBA00040794"/>
    </source>
</evidence>
<dbReference type="CDD" id="cd00564">
    <property type="entry name" value="TMP_TenI"/>
    <property type="match status" value="1"/>
</dbReference>
<dbReference type="InterPro" id="IPR022998">
    <property type="entry name" value="ThiamineP_synth_TenI"/>
</dbReference>
<dbReference type="EC" id="3.6.1.55" evidence="12"/>
<dbReference type="InterPro" id="IPR020476">
    <property type="entry name" value="Nudix_hydrolase"/>
</dbReference>
<dbReference type="InterPro" id="IPR015797">
    <property type="entry name" value="NUDIX_hydrolase-like_dom_sf"/>
</dbReference>
<dbReference type="GO" id="GO:0006281">
    <property type="term" value="P:DNA repair"/>
    <property type="evidence" value="ECO:0007669"/>
    <property type="project" value="UniProtKB-KW"/>
</dbReference>
<comment type="similarity">
    <text evidence="2">Belongs to the Nudix hydrolase family.</text>
</comment>
<dbReference type="GO" id="GO:0046872">
    <property type="term" value="F:metal ion binding"/>
    <property type="evidence" value="ECO:0007669"/>
    <property type="project" value="UniProtKB-KW"/>
</dbReference>
<keyword evidence="9" id="KW-0234">DNA repair</keyword>
<gene>
    <name evidence="18" type="ORF">CK501_12075</name>
</gene>
<evidence type="ECO:0000256" key="8">
    <source>
        <dbReference type="ARBA" id="ARBA00022842"/>
    </source>
</evidence>
<evidence type="ECO:0000256" key="4">
    <source>
        <dbReference type="ARBA" id="ARBA00022705"/>
    </source>
</evidence>
<dbReference type="Gene3D" id="3.90.79.10">
    <property type="entry name" value="Nucleoside Triphosphate Pyrophosphohydrolase"/>
    <property type="match status" value="1"/>
</dbReference>
<reference evidence="18 19" key="1">
    <citation type="submission" date="2017-08" db="EMBL/GenBank/DDBJ databases">
        <title>Halovibrio sewagensis sp. nov., isolated from wastewater of high salinity.</title>
        <authorList>
            <person name="Dong X."/>
            <person name="Zhang G."/>
        </authorList>
    </citation>
    <scope>NUCLEOTIDE SEQUENCE [LARGE SCALE GENOMIC DNA]</scope>
    <source>
        <strain evidence="18 19">YL5-2</strain>
    </source>
</reference>
<dbReference type="SUPFAM" id="SSF51391">
    <property type="entry name" value="Thiamin phosphate synthase"/>
    <property type="match status" value="1"/>
</dbReference>
<dbReference type="EMBL" id="NSKD01000005">
    <property type="protein sequence ID" value="PAU79929.1"/>
    <property type="molecule type" value="Genomic_DNA"/>
</dbReference>
<dbReference type="GO" id="GO:0006260">
    <property type="term" value="P:DNA replication"/>
    <property type="evidence" value="ECO:0007669"/>
    <property type="project" value="UniProtKB-KW"/>
</dbReference>
<comment type="catalytic activity">
    <reaction evidence="11">
        <text>8-oxo-GTP + H2O = 8-oxo-GMP + diphosphate + H(+)</text>
        <dbReference type="Rhea" id="RHEA:67616"/>
        <dbReference type="ChEBI" id="CHEBI:15377"/>
        <dbReference type="ChEBI" id="CHEBI:15378"/>
        <dbReference type="ChEBI" id="CHEBI:33019"/>
        <dbReference type="ChEBI" id="CHEBI:143553"/>
        <dbReference type="ChEBI" id="CHEBI:145694"/>
    </reaction>
</comment>
<dbReference type="InterPro" id="IPR020084">
    <property type="entry name" value="NUDIX_hydrolase_CS"/>
</dbReference>
<dbReference type="GO" id="GO:0035539">
    <property type="term" value="F:8-oxo-7,8-dihydrodeoxyguanosine triphosphate pyrophosphatase activity"/>
    <property type="evidence" value="ECO:0007669"/>
    <property type="project" value="UniProtKB-EC"/>
</dbReference>
<dbReference type="SUPFAM" id="SSF55811">
    <property type="entry name" value="Nudix"/>
    <property type="match status" value="1"/>
</dbReference>
<evidence type="ECO:0000256" key="7">
    <source>
        <dbReference type="ARBA" id="ARBA00022801"/>
    </source>
</evidence>
<keyword evidence="3" id="KW-0515">Mutator protein</keyword>
<comment type="caution">
    <text evidence="18">The sequence shown here is derived from an EMBL/GenBank/DDBJ whole genome shotgun (WGS) entry which is preliminary data.</text>
</comment>
<evidence type="ECO:0000256" key="10">
    <source>
        <dbReference type="ARBA" id="ARBA00035861"/>
    </source>
</evidence>
<evidence type="ECO:0000256" key="12">
    <source>
        <dbReference type="ARBA" id="ARBA00038905"/>
    </source>
</evidence>
<evidence type="ECO:0000256" key="14">
    <source>
        <dbReference type="ARBA" id="ARBA00041592"/>
    </source>
</evidence>
<comment type="catalytic activity">
    <reaction evidence="10">
        <text>8-oxo-dGTP + H2O = 8-oxo-dGMP + diphosphate + H(+)</text>
        <dbReference type="Rhea" id="RHEA:31575"/>
        <dbReference type="ChEBI" id="CHEBI:15377"/>
        <dbReference type="ChEBI" id="CHEBI:15378"/>
        <dbReference type="ChEBI" id="CHEBI:33019"/>
        <dbReference type="ChEBI" id="CHEBI:63224"/>
        <dbReference type="ChEBI" id="CHEBI:77896"/>
        <dbReference type="EC" id="3.6.1.55"/>
    </reaction>
</comment>
<dbReference type="CDD" id="cd03425">
    <property type="entry name" value="NUDIX_MutT_NudA_like"/>
    <property type="match status" value="1"/>
</dbReference>
<keyword evidence="7" id="KW-0378">Hydrolase</keyword>
<dbReference type="Proteomes" id="UP000218896">
    <property type="component" value="Unassembled WGS sequence"/>
</dbReference>
<dbReference type="InterPro" id="IPR029119">
    <property type="entry name" value="MutY_C"/>
</dbReference>
<dbReference type="InterPro" id="IPR013785">
    <property type="entry name" value="Aldolase_TIM"/>
</dbReference>
<evidence type="ECO:0000256" key="9">
    <source>
        <dbReference type="ARBA" id="ARBA00023204"/>
    </source>
</evidence>